<dbReference type="PANTHER" id="PTHR43792:SF8">
    <property type="entry name" value="[RIBOSOMAL PROTEIN US5]-ALANINE N-ACETYLTRANSFERASE"/>
    <property type="match status" value="1"/>
</dbReference>
<dbReference type="Pfam" id="PF13302">
    <property type="entry name" value="Acetyltransf_3"/>
    <property type="match status" value="1"/>
</dbReference>
<keyword evidence="1 5" id="KW-0808">Transferase</keyword>
<evidence type="ECO:0000313" key="6">
    <source>
        <dbReference type="Proteomes" id="UP000059074"/>
    </source>
</evidence>
<dbReference type="STRING" id="121290.APY04_2674"/>
<dbReference type="AlphaFoldDB" id="A0A109BC05"/>
<dbReference type="PROSITE" id="PS51186">
    <property type="entry name" value="GNAT"/>
    <property type="match status" value="1"/>
</dbReference>
<organism evidence="5 6">
    <name type="scientific">Hyphomicrobium sulfonivorans</name>
    <dbReference type="NCBI Taxonomy" id="121290"/>
    <lineage>
        <taxon>Bacteria</taxon>
        <taxon>Pseudomonadati</taxon>
        <taxon>Pseudomonadota</taxon>
        <taxon>Alphaproteobacteria</taxon>
        <taxon>Hyphomicrobiales</taxon>
        <taxon>Hyphomicrobiaceae</taxon>
        <taxon>Hyphomicrobium</taxon>
    </lineage>
</organism>
<dbReference type="SUPFAM" id="SSF55729">
    <property type="entry name" value="Acyl-CoA N-acyltransferases (Nat)"/>
    <property type="match status" value="1"/>
</dbReference>
<dbReference type="InterPro" id="IPR016181">
    <property type="entry name" value="Acyl_CoA_acyltransferase"/>
</dbReference>
<evidence type="ECO:0000313" key="5">
    <source>
        <dbReference type="EMBL" id="KWT65827.1"/>
    </source>
</evidence>
<dbReference type="Proteomes" id="UP000059074">
    <property type="component" value="Unassembled WGS sequence"/>
</dbReference>
<gene>
    <name evidence="5" type="ORF">APY04_2674</name>
</gene>
<comment type="caution">
    <text evidence="5">The sequence shown here is derived from an EMBL/GenBank/DDBJ whole genome shotgun (WGS) entry which is preliminary data.</text>
</comment>
<dbReference type="InterPro" id="IPR051531">
    <property type="entry name" value="N-acetyltransferase"/>
</dbReference>
<evidence type="ECO:0000259" key="4">
    <source>
        <dbReference type="PROSITE" id="PS51186"/>
    </source>
</evidence>
<dbReference type="PATRIC" id="fig|121290.4.peg.1987"/>
<feature type="domain" description="N-acetyltransferase" evidence="4">
    <location>
        <begin position="6"/>
        <end position="160"/>
    </location>
</feature>
<dbReference type="PANTHER" id="PTHR43792">
    <property type="entry name" value="GNAT FAMILY, PUTATIVE (AFU_ORTHOLOGUE AFUA_3G00765)-RELATED-RELATED"/>
    <property type="match status" value="1"/>
</dbReference>
<evidence type="ECO:0000256" key="3">
    <source>
        <dbReference type="ARBA" id="ARBA00038502"/>
    </source>
</evidence>
<dbReference type="RefSeq" id="WP_068463263.1">
    <property type="nucleotide sequence ID" value="NZ_JAEFBX010000001.1"/>
</dbReference>
<evidence type="ECO:0000256" key="1">
    <source>
        <dbReference type="ARBA" id="ARBA00022679"/>
    </source>
</evidence>
<keyword evidence="6" id="KW-1185">Reference proteome</keyword>
<name>A0A109BC05_HYPSL</name>
<proteinExistence type="inferred from homology"/>
<dbReference type="GO" id="GO:0016747">
    <property type="term" value="F:acyltransferase activity, transferring groups other than amino-acyl groups"/>
    <property type="evidence" value="ECO:0007669"/>
    <property type="project" value="InterPro"/>
</dbReference>
<keyword evidence="5" id="KW-0689">Ribosomal protein</keyword>
<dbReference type="InterPro" id="IPR000182">
    <property type="entry name" value="GNAT_dom"/>
</dbReference>
<keyword evidence="2" id="KW-0012">Acyltransferase</keyword>
<dbReference type="GO" id="GO:0005840">
    <property type="term" value="C:ribosome"/>
    <property type="evidence" value="ECO:0007669"/>
    <property type="project" value="UniProtKB-KW"/>
</dbReference>
<reference evidence="5 6" key="1">
    <citation type="submission" date="2015-10" db="EMBL/GenBank/DDBJ databases">
        <title>Transcriptomic analysis of a linuron degrading triple-species bacterial consortium.</title>
        <authorList>
            <person name="Albers P."/>
        </authorList>
    </citation>
    <scope>NUCLEOTIDE SEQUENCE [LARGE SCALE GENOMIC DNA]</scope>
    <source>
        <strain evidence="5 6">WDL6</strain>
    </source>
</reference>
<protein>
    <submittedName>
        <fullName evidence="5">50S ribosomal protein acetyltransferase</fullName>
    </submittedName>
</protein>
<sequence>MRSPRLTYRPITSRDAARVAEYAGDWDIARMTSRIPHPYSLVEADLWIASLEADEFVRVVELNGELIGAVGYIHHDSGEAEIGYWIGKPWWGNGYATEAASALMAHCFEEAGFERLTCGHFVDNAASARVIRKLGFRPTGTGALWSVARQCTVEMILYTRGRGFWKQLLGRWRSQMR</sequence>
<keyword evidence="5" id="KW-0687">Ribonucleoprotein</keyword>
<dbReference type="EMBL" id="LMTR01000075">
    <property type="protein sequence ID" value="KWT65827.1"/>
    <property type="molecule type" value="Genomic_DNA"/>
</dbReference>
<dbReference type="Gene3D" id="3.40.630.30">
    <property type="match status" value="1"/>
</dbReference>
<comment type="similarity">
    <text evidence="3">Belongs to the acetyltransferase family. RimJ subfamily.</text>
</comment>
<evidence type="ECO:0000256" key="2">
    <source>
        <dbReference type="ARBA" id="ARBA00023315"/>
    </source>
</evidence>
<accession>A0A109BC05</accession>